<protein>
    <submittedName>
        <fullName evidence="2">Uncharacterized protein</fullName>
    </submittedName>
</protein>
<evidence type="ECO:0000313" key="3">
    <source>
        <dbReference type="Proteomes" id="UP000193146"/>
    </source>
</evidence>
<sequence length="60" mass="6255">MPGRDAIGGALACVHPVKALAHTLPPRAGEYAVDGFDGVRWRVETTVIRDAQGNAAQTIG</sequence>
<dbReference type="EMBL" id="NBYX01000024">
    <property type="protein sequence ID" value="ORT81373.1"/>
    <property type="molecule type" value="Genomic_DNA"/>
</dbReference>
<proteinExistence type="predicted"/>
<dbReference type="Proteomes" id="UP000193146">
    <property type="component" value="Unassembled WGS sequence"/>
</dbReference>
<reference evidence="1 4" key="2">
    <citation type="submission" date="2020-04" db="EMBL/GenBank/DDBJ databases">
        <authorList>
            <person name="De Canck E."/>
        </authorList>
    </citation>
    <scope>NUCLEOTIDE SEQUENCE [LARGE SCALE GENOMIC DNA]</scope>
    <source>
        <strain evidence="1 4">LMG 29660</strain>
    </source>
</reference>
<dbReference type="AlphaFoldDB" id="A0A1X1P8Q3"/>
<gene>
    <name evidence="2" type="ORF">B7G54_31605</name>
    <name evidence="1" type="ORF">LMG29660_06370</name>
</gene>
<evidence type="ECO:0000313" key="4">
    <source>
        <dbReference type="Proteomes" id="UP000494135"/>
    </source>
</evidence>
<name>A0A1X1P8Q3_9BURK</name>
<dbReference type="RefSeq" id="WP_085042716.1">
    <property type="nucleotide sequence ID" value="NZ_CADIKG010000025.1"/>
</dbReference>
<keyword evidence="3" id="KW-1185">Reference proteome</keyword>
<organism evidence="2 3">
    <name type="scientific">Burkholderia puraquae</name>
    <dbReference type="NCBI Taxonomy" id="1904757"/>
    <lineage>
        <taxon>Bacteria</taxon>
        <taxon>Pseudomonadati</taxon>
        <taxon>Pseudomonadota</taxon>
        <taxon>Betaproteobacteria</taxon>
        <taxon>Burkholderiales</taxon>
        <taxon>Burkholderiaceae</taxon>
        <taxon>Burkholderia</taxon>
        <taxon>Burkholderia cepacia complex</taxon>
    </lineage>
</organism>
<evidence type="ECO:0000313" key="2">
    <source>
        <dbReference type="EMBL" id="ORT81373.1"/>
    </source>
</evidence>
<dbReference type="Proteomes" id="UP000494135">
    <property type="component" value="Unassembled WGS sequence"/>
</dbReference>
<accession>A0A1X1P8Q3</accession>
<reference evidence="2 3" key="1">
    <citation type="submission" date="2017-04" db="EMBL/GenBank/DDBJ databases">
        <title>Burkholderia puraquae sp. nov., a novel Burkholderia cepacia complex species from hospital setting samples.</title>
        <authorList>
            <person name="Martina P."/>
            <person name="Leguizamon M."/>
            <person name="Prieto C."/>
            <person name="Sousa S."/>
            <person name="Montanaro P."/>
            <person name="Draghi W."/>
            <person name="Staembler M."/>
            <person name="Bettiol M."/>
            <person name="Figoli C."/>
            <person name="Palau J."/>
            <person name="Alvarez F."/>
            <person name="Benetti S."/>
            <person name="Anchat E."/>
            <person name="Vescina C."/>
            <person name="Ferreras J."/>
            <person name="Lasch P."/>
            <person name="Lagares A."/>
            <person name="Zorreguieta A."/>
            <person name="Yantorno O."/>
            <person name="Bosch A."/>
        </authorList>
    </citation>
    <scope>NUCLEOTIDE SEQUENCE [LARGE SCALE GENOMIC DNA]</scope>
    <source>
        <strain evidence="2 3">CAMPA 1040</strain>
    </source>
</reference>
<dbReference type="EMBL" id="CADIKG010000025">
    <property type="protein sequence ID" value="CAB3769466.1"/>
    <property type="molecule type" value="Genomic_DNA"/>
</dbReference>
<evidence type="ECO:0000313" key="1">
    <source>
        <dbReference type="EMBL" id="CAB3769466.1"/>
    </source>
</evidence>